<sequence>MAGDSDNSPQFSDLGGDCSEDSGEVSVVKDESLENEDESKQMLNRKPPRHSMSTAANLMDLNLGGVVGTKSPTEIKSSFLPVLRSGSCAEKGPKPSMEDLHICIDNLPQYLGEVADIPSPGAFYGVFDGHGGIDAAFFVREKLLKFIVEDSFFPVCLEKAIKSAFLRTDYTFSDDSSLDISSGTTVLTAFISGRKLIVANAGDCRAVLGKRGRAIEMSKDHKPNCKSEKIRIEKLGGAIYDGYLNGQLSVSRALGDWHMKRPKGSASPLSAEPELQDMLLGEDDEFLILGCDGLWEVMSSQCAVTMARKELMMHNDPERCSRELVREALKRDTCDNLTVVVICFSPDPPPRIEIAPSRVRRSISAEGLNLLKGALEGNL</sequence>
<evidence type="ECO:0000259" key="14">
    <source>
        <dbReference type="PROSITE" id="PS51746"/>
    </source>
</evidence>
<evidence type="ECO:0000256" key="1">
    <source>
        <dbReference type="ARBA" id="ARBA00001936"/>
    </source>
</evidence>
<dbReference type="InterPro" id="IPR036457">
    <property type="entry name" value="PPM-type-like_dom_sf"/>
</dbReference>
<dbReference type="EMBL" id="PNBA02000013">
    <property type="protein sequence ID" value="KAG6402401.1"/>
    <property type="molecule type" value="Genomic_DNA"/>
</dbReference>
<keyword evidence="16" id="KW-1185">Reference proteome</keyword>
<dbReference type="PANTHER" id="PTHR13832:SF673">
    <property type="entry name" value="PROTEIN PHOSPHATASE 2C 27-RELATED"/>
    <property type="match status" value="1"/>
</dbReference>
<evidence type="ECO:0000256" key="2">
    <source>
        <dbReference type="ARBA" id="ARBA00001946"/>
    </source>
</evidence>
<organism evidence="15">
    <name type="scientific">Salvia splendens</name>
    <name type="common">Scarlet sage</name>
    <dbReference type="NCBI Taxonomy" id="180675"/>
    <lineage>
        <taxon>Eukaryota</taxon>
        <taxon>Viridiplantae</taxon>
        <taxon>Streptophyta</taxon>
        <taxon>Embryophyta</taxon>
        <taxon>Tracheophyta</taxon>
        <taxon>Spermatophyta</taxon>
        <taxon>Magnoliopsida</taxon>
        <taxon>eudicotyledons</taxon>
        <taxon>Gunneridae</taxon>
        <taxon>Pentapetalae</taxon>
        <taxon>asterids</taxon>
        <taxon>lamiids</taxon>
        <taxon>Lamiales</taxon>
        <taxon>Lamiaceae</taxon>
        <taxon>Nepetoideae</taxon>
        <taxon>Mentheae</taxon>
        <taxon>Salviinae</taxon>
        <taxon>Salvia</taxon>
        <taxon>Salvia subgen. Calosphace</taxon>
        <taxon>core Calosphace</taxon>
    </lineage>
</organism>
<feature type="compositionally biased region" description="Polar residues" evidence="13">
    <location>
        <begin position="1"/>
        <end position="11"/>
    </location>
</feature>
<dbReference type="Proteomes" id="UP000298416">
    <property type="component" value="Unassembled WGS sequence"/>
</dbReference>
<dbReference type="PROSITE" id="PS51746">
    <property type="entry name" value="PPM_2"/>
    <property type="match status" value="1"/>
</dbReference>
<evidence type="ECO:0000256" key="9">
    <source>
        <dbReference type="ARBA" id="ARBA00023211"/>
    </source>
</evidence>
<dbReference type="PANTHER" id="PTHR13832">
    <property type="entry name" value="PROTEIN PHOSPHATASE 2C"/>
    <property type="match status" value="1"/>
</dbReference>
<dbReference type="CDD" id="cd00143">
    <property type="entry name" value="PP2Cc"/>
    <property type="match status" value="1"/>
</dbReference>
<reference evidence="15" key="1">
    <citation type="submission" date="2018-01" db="EMBL/GenBank/DDBJ databases">
        <authorList>
            <person name="Mao J.F."/>
        </authorList>
    </citation>
    <scope>NUCLEOTIDE SEQUENCE</scope>
    <source>
        <strain evidence="15">Huo1</strain>
        <tissue evidence="15">Leaf</tissue>
    </source>
</reference>
<dbReference type="InterPro" id="IPR001932">
    <property type="entry name" value="PPM-type_phosphatase-like_dom"/>
</dbReference>
<gene>
    <name evidence="15" type="ORF">SASPL_134594</name>
</gene>
<comment type="catalytic activity">
    <reaction evidence="11">
        <text>O-phospho-L-threonyl-[protein] + H2O = L-threonyl-[protein] + phosphate</text>
        <dbReference type="Rhea" id="RHEA:47004"/>
        <dbReference type="Rhea" id="RHEA-COMP:11060"/>
        <dbReference type="Rhea" id="RHEA-COMP:11605"/>
        <dbReference type="ChEBI" id="CHEBI:15377"/>
        <dbReference type="ChEBI" id="CHEBI:30013"/>
        <dbReference type="ChEBI" id="CHEBI:43474"/>
        <dbReference type="ChEBI" id="CHEBI:61977"/>
        <dbReference type="EC" id="3.1.3.16"/>
    </reaction>
</comment>
<dbReference type="GO" id="GO:0004722">
    <property type="term" value="F:protein serine/threonine phosphatase activity"/>
    <property type="evidence" value="ECO:0007669"/>
    <property type="project" value="UniProtKB-EC"/>
</dbReference>
<comment type="cofactor">
    <cofactor evidence="2">
        <name>Mg(2+)</name>
        <dbReference type="ChEBI" id="CHEBI:18420"/>
    </cofactor>
</comment>
<evidence type="ECO:0000256" key="11">
    <source>
        <dbReference type="ARBA" id="ARBA00048336"/>
    </source>
</evidence>
<keyword evidence="7" id="KW-0460">Magnesium</keyword>
<feature type="domain" description="PPM-type phosphatase" evidence="14">
    <location>
        <begin position="84"/>
        <end position="344"/>
    </location>
</feature>
<evidence type="ECO:0000256" key="4">
    <source>
        <dbReference type="ARBA" id="ARBA00013081"/>
    </source>
</evidence>
<keyword evidence="9" id="KW-0464">Manganese</keyword>
<dbReference type="SMART" id="SM00331">
    <property type="entry name" value="PP2C_SIG"/>
    <property type="match status" value="1"/>
</dbReference>
<comment type="catalytic activity">
    <reaction evidence="10">
        <text>O-phospho-L-seryl-[protein] + H2O = L-seryl-[protein] + phosphate</text>
        <dbReference type="Rhea" id="RHEA:20629"/>
        <dbReference type="Rhea" id="RHEA-COMP:9863"/>
        <dbReference type="Rhea" id="RHEA-COMP:11604"/>
        <dbReference type="ChEBI" id="CHEBI:15377"/>
        <dbReference type="ChEBI" id="CHEBI:29999"/>
        <dbReference type="ChEBI" id="CHEBI:43474"/>
        <dbReference type="ChEBI" id="CHEBI:83421"/>
        <dbReference type="EC" id="3.1.3.16"/>
    </reaction>
</comment>
<keyword evidence="6 12" id="KW-0378">Hydrolase</keyword>
<dbReference type="Gene3D" id="3.60.40.10">
    <property type="entry name" value="PPM-type phosphatase domain"/>
    <property type="match status" value="1"/>
</dbReference>
<comment type="similarity">
    <text evidence="3 12">Belongs to the PP2C family.</text>
</comment>
<evidence type="ECO:0000256" key="3">
    <source>
        <dbReference type="ARBA" id="ARBA00006702"/>
    </source>
</evidence>
<protein>
    <recommendedName>
        <fullName evidence="4">protein-serine/threonine phosphatase</fullName>
        <ecNumber evidence="4">3.1.3.16</ecNumber>
    </recommendedName>
</protein>
<evidence type="ECO:0000256" key="13">
    <source>
        <dbReference type="SAM" id="MobiDB-lite"/>
    </source>
</evidence>
<evidence type="ECO:0000256" key="6">
    <source>
        <dbReference type="ARBA" id="ARBA00022801"/>
    </source>
</evidence>
<dbReference type="EC" id="3.1.3.16" evidence="4"/>
<dbReference type="FunFam" id="3.60.40.10:FF:000004">
    <property type="entry name" value="Probable protein phosphatase 2C 22"/>
    <property type="match status" value="1"/>
</dbReference>
<evidence type="ECO:0000256" key="10">
    <source>
        <dbReference type="ARBA" id="ARBA00047761"/>
    </source>
</evidence>
<comment type="cofactor">
    <cofactor evidence="1">
        <name>Mn(2+)</name>
        <dbReference type="ChEBI" id="CHEBI:29035"/>
    </cofactor>
</comment>
<dbReference type="OrthoDB" id="10264738at2759"/>
<comment type="caution">
    <text evidence="15">The sequence shown here is derived from an EMBL/GenBank/DDBJ whole genome shotgun (WGS) entry which is preliminary data.</text>
</comment>
<keyword evidence="8 12" id="KW-0904">Protein phosphatase</keyword>
<keyword evidence="5" id="KW-0479">Metal-binding</keyword>
<dbReference type="GO" id="GO:0005737">
    <property type="term" value="C:cytoplasm"/>
    <property type="evidence" value="ECO:0007669"/>
    <property type="project" value="UniProtKB-ARBA"/>
</dbReference>
<dbReference type="GO" id="GO:0005634">
    <property type="term" value="C:nucleus"/>
    <property type="evidence" value="ECO:0007669"/>
    <property type="project" value="UniProtKB-ARBA"/>
</dbReference>
<evidence type="ECO:0000256" key="7">
    <source>
        <dbReference type="ARBA" id="ARBA00022842"/>
    </source>
</evidence>
<dbReference type="InterPro" id="IPR015655">
    <property type="entry name" value="PP2C"/>
</dbReference>
<evidence type="ECO:0000313" key="15">
    <source>
        <dbReference type="EMBL" id="KAG6402401.1"/>
    </source>
</evidence>
<dbReference type="AlphaFoldDB" id="A0A8X8ZEX5"/>
<evidence type="ECO:0000256" key="12">
    <source>
        <dbReference type="RuleBase" id="RU003465"/>
    </source>
</evidence>
<evidence type="ECO:0000313" key="16">
    <source>
        <dbReference type="Proteomes" id="UP000298416"/>
    </source>
</evidence>
<proteinExistence type="inferred from homology"/>
<dbReference type="SMART" id="SM00332">
    <property type="entry name" value="PP2Cc"/>
    <property type="match status" value="1"/>
</dbReference>
<dbReference type="Pfam" id="PF00481">
    <property type="entry name" value="PP2C"/>
    <property type="match status" value="1"/>
</dbReference>
<dbReference type="SUPFAM" id="SSF81606">
    <property type="entry name" value="PP2C-like"/>
    <property type="match status" value="1"/>
</dbReference>
<evidence type="ECO:0000256" key="8">
    <source>
        <dbReference type="ARBA" id="ARBA00022912"/>
    </source>
</evidence>
<accession>A0A8X8ZEX5</accession>
<dbReference type="PROSITE" id="PS01032">
    <property type="entry name" value="PPM_1"/>
    <property type="match status" value="1"/>
</dbReference>
<dbReference type="GO" id="GO:0046872">
    <property type="term" value="F:metal ion binding"/>
    <property type="evidence" value="ECO:0007669"/>
    <property type="project" value="UniProtKB-KW"/>
</dbReference>
<evidence type="ECO:0000256" key="5">
    <source>
        <dbReference type="ARBA" id="ARBA00022723"/>
    </source>
</evidence>
<name>A0A8X8ZEX5_SALSN</name>
<dbReference type="InterPro" id="IPR000222">
    <property type="entry name" value="PP2C_BS"/>
</dbReference>
<reference evidence="15" key="2">
    <citation type="submission" date="2020-08" db="EMBL/GenBank/DDBJ databases">
        <title>Plant Genome Project.</title>
        <authorList>
            <person name="Zhang R.-G."/>
        </authorList>
    </citation>
    <scope>NUCLEOTIDE SEQUENCE</scope>
    <source>
        <strain evidence="15">Huo1</strain>
        <tissue evidence="15">Leaf</tissue>
    </source>
</reference>
<feature type="region of interest" description="Disordered" evidence="13">
    <location>
        <begin position="1"/>
        <end position="51"/>
    </location>
</feature>